<proteinExistence type="predicted"/>
<reference evidence="2" key="2">
    <citation type="submission" date="2023-06" db="EMBL/GenBank/DDBJ databases">
        <authorList>
            <person name="Ma L."/>
            <person name="Liu K.-W."/>
            <person name="Li Z."/>
            <person name="Hsiao Y.-Y."/>
            <person name="Qi Y."/>
            <person name="Fu T."/>
            <person name="Tang G."/>
            <person name="Zhang D."/>
            <person name="Sun W.-H."/>
            <person name="Liu D.-K."/>
            <person name="Li Y."/>
            <person name="Chen G.-Z."/>
            <person name="Liu X.-D."/>
            <person name="Liao X.-Y."/>
            <person name="Jiang Y.-T."/>
            <person name="Yu X."/>
            <person name="Hao Y."/>
            <person name="Huang J."/>
            <person name="Zhao X.-W."/>
            <person name="Ke S."/>
            <person name="Chen Y.-Y."/>
            <person name="Wu W.-L."/>
            <person name="Hsu J.-L."/>
            <person name="Lin Y.-F."/>
            <person name="Huang M.-D."/>
            <person name="Li C.-Y."/>
            <person name="Huang L."/>
            <person name="Wang Z.-W."/>
            <person name="Zhao X."/>
            <person name="Zhong W.-Y."/>
            <person name="Peng D.-H."/>
            <person name="Ahmad S."/>
            <person name="Lan S."/>
            <person name="Zhang J.-S."/>
            <person name="Tsai W.-C."/>
            <person name="Van De Peer Y."/>
            <person name="Liu Z.-J."/>
        </authorList>
    </citation>
    <scope>NUCLEOTIDE SEQUENCE</scope>
    <source>
        <strain evidence="2">SCP</strain>
        <tissue evidence="2">Leaves</tissue>
    </source>
</reference>
<name>A0AAV8ZXY7_ACOGR</name>
<sequence length="199" mass="21512">MNKDNTLKRLLECLSLSLPLSKQTLLQKPLQIKPNNGETHNPFNPSMSPLHFLHRLRHDPRPPGLPRPPGGAPPQGGQILLPRRGDGPPRGLLRRSLSRQVRKHGPLRPGREGEPQQPRRVQGGRGALAGGALSVVPNQEICRGRALRGGGVDRYRDGAEAGLGLPLRGAAGVSADRGWGESRCQRSCGTECWEDGEGI</sequence>
<dbReference type="EMBL" id="JAUJYN010000060">
    <property type="protein sequence ID" value="KAK1257127.1"/>
    <property type="molecule type" value="Genomic_DNA"/>
</dbReference>
<comment type="caution">
    <text evidence="2">The sequence shown here is derived from an EMBL/GenBank/DDBJ whole genome shotgun (WGS) entry which is preliminary data.</text>
</comment>
<evidence type="ECO:0000256" key="1">
    <source>
        <dbReference type="SAM" id="MobiDB-lite"/>
    </source>
</evidence>
<evidence type="ECO:0000313" key="3">
    <source>
        <dbReference type="Proteomes" id="UP001179952"/>
    </source>
</evidence>
<feature type="compositionally biased region" description="Basic residues" evidence="1">
    <location>
        <begin position="92"/>
        <end position="106"/>
    </location>
</feature>
<gene>
    <name evidence="2" type="ORF">QJS04_geneDACA025091</name>
</gene>
<feature type="compositionally biased region" description="Polar residues" evidence="1">
    <location>
        <begin position="33"/>
        <end position="47"/>
    </location>
</feature>
<dbReference type="AlphaFoldDB" id="A0AAV8ZXY7"/>
<reference evidence="2" key="1">
    <citation type="journal article" date="2023" name="Nat. Commun.">
        <title>Diploid and tetraploid genomes of Acorus and the evolution of monocots.</title>
        <authorList>
            <person name="Ma L."/>
            <person name="Liu K.W."/>
            <person name="Li Z."/>
            <person name="Hsiao Y.Y."/>
            <person name="Qi Y."/>
            <person name="Fu T."/>
            <person name="Tang G.D."/>
            <person name="Zhang D."/>
            <person name="Sun W.H."/>
            <person name="Liu D.K."/>
            <person name="Li Y."/>
            <person name="Chen G.Z."/>
            <person name="Liu X.D."/>
            <person name="Liao X.Y."/>
            <person name="Jiang Y.T."/>
            <person name="Yu X."/>
            <person name="Hao Y."/>
            <person name="Huang J."/>
            <person name="Zhao X.W."/>
            <person name="Ke S."/>
            <person name="Chen Y.Y."/>
            <person name="Wu W.L."/>
            <person name="Hsu J.L."/>
            <person name="Lin Y.F."/>
            <person name="Huang M.D."/>
            <person name="Li C.Y."/>
            <person name="Huang L."/>
            <person name="Wang Z.W."/>
            <person name="Zhao X."/>
            <person name="Zhong W.Y."/>
            <person name="Peng D.H."/>
            <person name="Ahmad S."/>
            <person name="Lan S."/>
            <person name="Zhang J.S."/>
            <person name="Tsai W.C."/>
            <person name="Van de Peer Y."/>
            <person name="Liu Z.J."/>
        </authorList>
    </citation>
    <scope>NUCLEOTIDE SEQUENCE</scope>
    <source>
        <strain evidence="2">SCP</strain>
    </source>
</reference>
<feature type="compositionally biased region" description="Pro residues" evidence="1">
    <location>
        <begin position="62"/>
        <end position="72"/>
    </location>
</feature>
<protein>
    <submittedName>
        <fullName evidence="2">Uncharacterized protein</fullName>
    </submittedName>
</protein>
<organism evidence="2 3">
    <name type="scientific">Acorus gramineus</name>
    <name type="common">Dwarf sweet flag</name>
    <dbReference type="NCBI Taxonomy" id="55184"/>
    <lineage>
        <taxon>Eukaryota</taxon>
        <taxon>Viridiplantae</taxon>
        <taxon>Streptophyta</taxon>
        <taxon>Embryophyta</taxon>
        <taxon>Tracheophyta</taxon>
        <taxon>Spermatophyta</taxon>
        <taxon>Magnoliopsida</taxon>
        <taxon>Liliopsida</taxon>
        <taxon>Acoraceae</taxon>
        <taxon>Acorus</taxon>
    </lineage>
</organism>
<dbReference type="Proteomes" id="UP001179952">
    <property type="component" value="Unassembled WGS sequence"/>
</dbReference>
<feature type="region of interest" description="Disordered" evidence="1">
    <location>
        <begin position="32"/>
        <end position="125"/>
    </location>
</feature>
<evidence type="ECO:0000313" key="2">
    <source>
        <dbReference type="EMBL" id="KAK1257127.1"/>
    </source>
</evidence>
<accession>A0AAV8ZXY7</accession>
<keyword evidence="3" id="KW-1185">Reference proteome</keyword>